<dbReference type="RefSeq" id="WP_115274801.1">
    <property type="nucleotide sequence ID" value="NZ_UGUY01000001.1"/>
</dbReference>
<dbReference type="Proteomes" id="UP000254602">
    <property type="component" value="Unassembled WGS sequence"/>
</dbReference>
<accession>A0A379KNV8</accession>
<organism evidence="1 2">
    <name type="scientific">Pseudomonas putida</name>
    <name type="common">Arthrobacter siderocapsulatus</name>
    <dbReference type="NCBI Taxonomy" id="303"/>
    <lineage>
        <taxon>Bacteria</taxon>
        <taxon>Pseudomonadati</taxon>
        <taxon>Pseudomonadota</taxon>
        <taxon>Gammaproteobacteria</taxon>
        <taxon>Pseudomonadales</taxon>
        <taxon>Pseudomonadaceae</taxon>
        <taxon>Pseudomonas</taxon>
    </lineage>
</organism>
<evidence type="ECO:0000313" key="2">
    <source>
        <dbReference type="Proteomes" id="UP000254602"/>
    </source>
</evidence>
<gene>
    <name evidence="1" type="ORF">NCTC7914_03880</name>
</gene>
<dbReference type="AlphaFoldDB" id="A0A379KNV8"/>
<sequence length="110" mass="12592">MHHTTPDGRYFVVNGQLWRCSNPALSDEERQHLVQVLMKARRAVKEAKASDDADHMRTARAEVDQAKRALGERGPVWWSDGSPDYNSHKAINTPYAEWYRSLPEPCRGTD</sequence>
<protein>
    <submittedName>
        <fullName evidence="1">Uncharacterized protein</fullName>
    </submittedName>
</protein>
<evidence type="ECO:0000313" key="1">
    <source>
        <dbReference type="EMBL" id="SUD69732.1"/>
    </source>
</evidence>
<reference evidence="1 2" key="1">
    <citation type="submission" date="2018-06" db="EMBL/GenBank/DDBJ databases">
        <authorList>
            <consortium name="Pathogen Informatics"/>
            <person name="Doyle S."/>
        </authorList>
    </citation>
    <scope>NUCLEOTIDE SEQUENCE [LARGE SCALE GENOMIC DNA]</scope>
    <source>
        <strain evidence="1 2">NCTC7914</strain>
    </source>
</reference>
<dbReference type="EMBL" id="UGUY01000001">
    <property type="protein sequence ID" value="SUD69732.1"/>
    <property type="molecule type" value="Genomic_DNA"/>
</dbReference>
<name>A0A379KNV8_PSEPU</name>
<proteinExistence type="predicted"/>